<protein>
    <submittedName>
        <fullName evidence="2">Uncharacterized protein</fullName>
    </submittedName>
</protein>
<comment type="caution">
    <text evidence="2">The sequence shown here is derived from an EMBL/GenBank/DDBJ whole genome shotgun (WGS) entry which is preliminary data.</text>
</comment>
<evidence type="ECO:0000313" key="2">
    <source>
        <dbReference type="EMBL" id="EFC87941.1"/>
    </source>
</evidence>
<sequence>MGFVLRAGERVGEGFGVAVQLGVEGLQAFEFVFEGQPFARFFFISLLNQLAEAVDAFVEWSEQLAEMVAVLLGEAAAFLFQNGVGEVLELVAQALSGFGQQLEFFIGGKAFLFELDVEAFVADVQIVRVFLKFGVILFQTTCFQFALLKIADLAFGSGKTVAQFLQLALQILDVIARIGKLGSGLRLILFGKFKILAALGKRLHQGKLLRLRLVAGEQPSDERAGQKGKHGGQEERDIHRSSENGKSKNGNIACLQDKLAARLHRIEWNG</sequence>
<evidence type="ECO:0000256" key="1">
    <source>
        <dbReference type="SAM" id="MobiDB-lite"/>
    </source>
</evidence>
<organism evidence="2 3">
    <name type="scientific">Neisseria mucosa (strain ATCC 25996 / DSM 4631 / NCTC 10774 / M26)</name>
    <dbReference type="NCBI Taxonomy" id="546266"/>
    <lineage>
        <taxon>Bacteria</taxon>
        <taxon>Pseudomonadati</taxon>
        <taxon>Pseudomonadota</taxon>
        <taxon>Betaproteobacteria</taxon>
        <taxon>Neisseriales</taxon>
        <taxon>Neisseriaceae</taxon>
        <taxon>Neisseria</taxon>
    </lineage>
</organism>
<gene>
    <name evidence="2" type="ORF">NEIMUCOT_05678</name>
</gene>
<dbReference type="EMBL" id="ACDX02000013">
    <property type="protein sequence ID" value="EFC87941.1"/>
    <property type="molecule type" value="Genomic_DNA"/>
</dbReference>
<proteinExistence type="predicted"/>
<reference evidence="2 3" key="1">
    <citation type="submission" date="2009-10" db="EMBL/GenBank/DDBJ databases">
        <authorList>
            <person name="Weinstock G."/>
            <person name="Sodergren E."/>
            <person name="Clifton S."/>
            <person name="Fulton L."/>
            <person name="Fulton B."/>
            <person name="Courtney L."/>
            <person name="Fronick C."/>
            <person name="Harrison M."/>
            <person name="Strong C."/>
            <person name="Farmer C."/>
            <person name="Delahaunty K."/>
            <person name="Markovic C."/>
            <person name="Hall O."/>
            <person name="Minx P."/>
            <person name="Tomlinson C."/>
            <person name="Mitreva M."/>
            <person name="Nelson J."/>
            <person name="Hou S."/>
            <person name="Wollam A."/>
            <person name="Pepin K.H."/>
            <person name="Johnson M."/>
            <person name="Bhonagiri V."/>
            <person name="Nash W.E."/>
            <person name="Warren W."/>
            <person name="Chinwalla A."/>
            <person name="Mardis E.R."/>
            <person name="Wilson R.K."/>
        </authorList>
    </citation>
    <scope>NUCLEOTIDE SEQUENCE [LARGE SCALE GENOMIC DNA]</scope>
    <source>
        <strain evidence="3">ATCC 25996 / DSM 4631 / NCTC 10774 / M26</strain>
    </source>
</reference>
<dbReference type="AlphaFoldDB" id="D2ZYG9"/>
<dbReference type="Proteomes" id="UP000003344">
    <property type="component" value="Unassembled WGS sequence"/>
</dbReference>
<name>D2ZYG9_NEIM2</name>
<feature type="region of interest" description="Disordered" evidence="1">
    <location>
        <begin position="219"/>
        <end position="251"/>
    </location>
</feature>
<feature type="compositionally biased region" description="Basic and acidic residues" evidence="1">
    <location>
        <begin position="220"/>
        <end position="246"/>
    </location>
</feature>
<accession>D2ZYG9</accession>
<dbReference type="STRING" id="546266.NEIMUCOT_05678"/>
<evidence type="ECO:0000313" key="3">
    <source>
        <dbReference type="Proteomes" id="UP000003344"/>
    </source>
</evidence>